<reference evidence="8" key="2">
    <citation type="journal article" date="2021" name="Microorganisms">
        <title>Bacterial Dimethylsulfoniopropionate Biosynthesis in the East China Sea.</title>
        <authorList>
            <person name="Liu J."/>
            <person name="Zhang Y."/>
            <person name="Liu J."/>
            <person name="Zhong H."/>
            <person name="Williams B.T."/>
            <person name="Zheng Y."/>
            <person name="Curson A.R.J."/>
            <person name="Sun C."/>
            <person name="Sun H."/>
            <person name="Song D."/>
            <person name="Wagner Mackenzie B."/>
            <person name="Bermejo Martinez A."/>
            <person name="Todd J.D."/>
            <person name="Zhang X.H."/>
        </authorList>
    </citation>
    <scope>NUCLEOTIDE SEQUENCE</scope>
    <source>
        <strain evidence="8">AESS21</strain>
    </source>
</reference>
<dbReference type="GO" id="GO:0005576">
    <property type="term" value="C:extracellular region"/>
    <property type="evidence" value="ECO:0007669"/>
    <property type="project" value="UniProtKB-SubCell"/>
</dbReference>
<evidence type="ECO:0000256" key="2">
    <source>
        <dbReference type="ARBA" id="ARBA00004613"/>
    </source>
</evidence>
<keyword evidence="5" id="KW-0732">Signal</keyword>
<protein>
    <recommendedName>
        <fullName evidence="4">Chitooligosaccharide deacetylase</fullName>
    </recommendedName>
    <alternativeName>
        <fullName evidence="6">Nodulation protein B</fullName>
    </alternativeName>
</protein>
<evidence type="ECO:0000256" key="4">
    <source>
        <dbReference type="ARBA" id="ARBA00020071"/>
    </source>
</evidence>
<dbReference type="GO" id="GO:0016810">
    <property type="term" value="F:hydrolase activity, acting on carbon-nitrogen (but not peptide) bonds"/>
    <property type="evidence" value="ECO:0007669"/>
    <property type="project" value="InterPro"/>
</dbReference>
<dbReference type="GO" id="GO:0005975">
    <property type="term" value="P:carbohydrate metabolic process"/>
    <property type="evidence" value="ECO:0007669"/>
    <property type="project" value="InterPro"/>
</dbReference>
<feature type="domain" description="NodB homology" evidence="7">
    <location>
        <begin position="199"/>
        <end position="258"/>
    </location>
</feature>
<evidence type="ECO:0000259" key="7">
    <source>
        <dbReference type="Pfam" id="PF01522"/>
    </source>
</evidence>
<comment type="subcellular location">
    <subcellularLocation>
        <location evidence="2">Secreted</location>
    </subcellularLocation>
</comment>
<evidence type="ECO:0000256" key="1">
    <source>
        <dbReference type="ARBA" id="ARBA00003236"/>
    </source>
</evidence>
<dbReference type="Proteomes" id="UP000705379">
    <property type="component" value="Unassembled WGS sequence"/>
</dbReference>
<gene>
    <name evidence="8" type="ORF">DYI23_03940</name>
</gene>
<dbReference type="InterPro" id="IPR051398">
    <property type="entry name" value="Polysacch_Deacetylase"/>
</dbReference>
<dbReference type="InterPro" id="IPR011330">
    <property type="entry name" value="Glyco_hydro/deAcase_b/a-brl"/>
</dbReference>
<dbReference type="PANTHER" id="PTHR34216">
    <property type="match status" value="1"/>
</dbReference>
<dbReference type="PANTHER" id="PTHR34216:SF3">
    <property type="entry name" value="POLY-BETA-1,6-N-ACETYL-D-GLUCOSAMINE N-DEACETYLASE"/>
    <property type="match status" value="1"/>
</dbReference>
<reference evidence="8" key="1">
    <citation type="submission" date="2018-08" db="EMBL/GenBank/DDBJ databases">
        <authorList>
            <person name="Jin W."/>
            <person name="Wang H."/>
            <person name="Yang Y."/>
            <person name="Li M."/>
            <person name="Liu J."/>
        </authorList>
    </citation>
    <scope>NUCLEOTIDE SEQUENCE</scope>
    <source>
        <strain evidence="8">AESS21</strain>
    </source>
</reference>
<proteinExistence type="inferred from homology"/>
<evidence type="ECO:0000313" key="9">
    <source>
        <dbReference type="Proteomes" id="UP000705379"/>
    </source>
</evidence>
<evidence type="ECO:0000256" key="5">
    <source>
        <dbReference type="ARBA" id="ARBA00022729"/>
    </source>
</evidence>
<dbReference type="InterPro" id="IPR002509">
    <property type="entry name" value="NODB_dom"/>
</dbReference>
<dbReference type="SUPFAM" id="SSF88713">
    <property type="entry name" value="Glycoside hydrolase/deacetylase"/>
    <property type="match status" value="1"/>
</dbReference>
<evidence type="ECO:0000256" key="6">
    <source>
        <dbReference type="ARBA" id="ARBA00032976"/>
    </source>
</evidence>
<dbReference type="EMBL" id="QTKU01000001">
    <property type="protein sequence ID" value="MBS8259363.1"/>
    <property type="molecule type" value="Genomic_DNA"/>
</dbReference>
<dbReference type="Gene3D" id="3.20.20.370">
    <property type="entry name" value="Glycoside hydrolase/deacetylase"/>
    <property type="match status" value="1"/>
</dbReference>
<dbReference type="AlphaFoldDB" id="A0A944CA13"/>
<comment type="similarity">
    <text evidence="3">Belongs to the polysaccharide deacetylase family.</text>
</comment>
<dbReference type="Pfam" id="PF01522">
    <property type="entry name" value="Polysacc_deac_1"/>
    <property type="match status" value="2"/>
</dbReference>
<feature type="domain" description="NodB homology" evidence="7">
    <location>
        <begin position="68"/>
        <end position="125"/>
    </location>
</feature>
<accession>A0A944CA13</accession>
<comment type="function">
    <text evidence="1">Is involved in generating a small heat-stable compound (Nod), an acylated oligomer of N-acetylglucosamine, that stimulates mitosis in various plant protoplasts.</text>
</comment>
<dbReference type="CDD" id="cd10918">
    <property type="entry name" value="CE4_NodB_like_5s_6s"/>
    <property type="match status" value="1"/>
</dbReference>
<sequence>MARWTMIKSGITPLFSHVLLYHAVFDTIPDSVKTNLQNVSPDELYKQLAWMKEHFDLVRLDDLLTMPDQEGTFAVTFDDAYKSVFSMALPVLEDLAVPATVFVIGSTLSKKIFWRDKVRLLMSAGRVADFVSWADPFCRKNAITADDFYKRSKAPDVNSAELDRLLGDFLELGLSGLLRSTNLCADDRDQLIDHPLLTYGNHTHNHYVLSSLSRPEKDREILENARIIEGLDRKKSKVFSIPFGGLETFDVETFAILAAEGYGAALLSRNRANHQTDGPLPNLYGLPVLERYMPKATFEEFQQQVPDMIRAAHEMPSF</sequence>
<organism evidence="8 9">
    <name type="scientific">Roseibium polysiphoniae</name>
    <dbReference type="NCBI Taxonomy" id="2571221"/>
    <lineage>
        <taxon>Bacteria</taxon>
        <taxon>Pseudomonadati</taxon>
        <taxon>Pseudomonadota</taxon>
        <taxon>Alphaproteobacteria</taxon>
        <taxon>Hyphomicrobiales</taxon>
        <taxon>Stappiaceae</taxon>
        <taxon>Roseibium</taxon>
    </lineage>
</organism>
<comment type="caution">
    <text evidence="8">The sequence shown here is derived from an EMBL/GenBank/DDBJ whole genome shotgun (WGS) entry which is preliminary data.</text>
</comment>
<evidence type="ECO:0000256" key="3">
    <source>
        <dbReference type="ARBA" id="ARBA00010973"/>
    </source>
</evidence>
<evidence type="ECO:0000313" key="8">
    <source>
        <dbReference type="EMBL" id="MBS8259363.1"/>
    </source>
</evidence>
<name>A0A944CA13_9HYPH</name>